<comment type="caution">
    <text evidence="2">The sequence shown here is derived from an EMBL/GenBank/DDBJ whole genome shotgun (WGS) entry which is preliminary data.</text>
</comment>
<feature type="transmembrane region" description="Helical" evidence="1">
    <location>
        <begin position="27"/>
        <end position="50"/>
    </location>
</feature>
<gene>
    <name evidence="2" type="ORF">FJZ00_12695</name>
</gene>
<feature type="transmembrane region" description="Helical" evidence="1">
    <location>
        <begin position="121"/>
        <end position="143"/>
    </location>
</feature>
<feature type="transmembrane region" description="Helical" evidence="1">
    <location>
        <begin position="62"/>
        <end position="81"/>
    </location>
</feature>
<feature type="transmembrane region" description="Helical" evidence="1">
    <location>
        <begin position="155"/>
        <end position="181"/>
    </location>
</feature>
<keyword evidence="1" id="KW-0812">Transmembrane</keyword>
<dbReference type="AlphaFoldDB" id="A0A938BPA2"/>
<evidence type="ECO:0008006" key="4">
    <source>
        <dbReference type="Google" id="ProtNLM"/>
    </source>
</evidence>
<organism evidence="2 3">
    <name type="scientific">Candidatus Tanganyikabacteria bacterium</name>
    <dbReference type="NCBI Taxonomy" id="2961651"/>
    <lineage>
        <taxon>Bacteria</taxon>
        <taxon>Bacillati</taxon>
        <taxon>Candidatus Sericytochromatia</taxon>
        <taxon>Candidatus Tanganyikabacteria</taxon>
    </lineage>
</organism>
<proteinExistence type="predicted"/>
<feature type="transmembrane region" description="Helical" evidence="1">
    <location>
        <begin position="193"/>
        <end position="210"/>
    </location>
</feature>
<evidence type="ECO:0000256" key="1">
    <source>
        <dbReference type="SAM" id="Phobius"/>
    </source>
</evidence>
<sequence length="214" mass="22456">MLSAILGLALLIGLVHGTPLPPWVRLLHVHGALVGGVTQMILGGFLAMLSQPPRAGQTRPRAHLLPFVTINVGTAGMLMGFGFRHNLAVAVTGLLVIGASLHLGWIIWAHARQCPATPNRWYYTAAFLALLGGFACGEALALAPAQQSYGHVRLAHLHLGLLGFIILTGIGTVLGLLPAILKAAPATLRLTRPALIMMPLGVMLLIGGFMNSSV</sequence>
<dbReference type="InterPro" id="IPR036927">
    <property type="entry name" value="Cyt_c_oxase-like_su1_sf"/>
</dbReference>
<feature type="transmembrane region" description="Helical" evidence="1">
    <location>
        <begin position="87"/>
        <end position="109"/>
    </location>
</feature>
<evidence type="ECO:0000313" key="2">
    <source>
        <dbReference type="EMBL" id="MBM3276005.1"/>
    </source>
</evidence>
<evidence type="ECO:0000313" key="3">
    <source>
        <dbReference type="Proteomes" id="UP000703893"/>
    </source>
</evidence>
<accession>A0A938BPA2</accession>
<name>A0A938BPA2_9BACT</name>
<reference evidence="2 3" key="1">
    <citation type="submission" date="2019-03" db="EMBL/GenBank/DDBJ databases">
        <title>Lake Tanganyika Metagenome-Assembled Genomes (MAGs).</title>
        <authorList>
            <person name="Tran P."/>
        </authorList>
    </citation>
    <scope>NUCLEOTIDE SEQUENCE [LARGE SCALE GENOMIC DNA]</scope>
    <source>
        <strain evidence="2">K_DeepCast_65m_m2_236</strain>
    </source>
</reference>
<keyword evidence="1" id="KW-0472">Membrane</keyword>
<dbReference type="EMBL" id="VGJX01000818">
    <property type="protein sequence ID" value="MBM3276005.1"/>
    <property type="molecule type" value="Genomic_DNA"/>
</dbReference>
<dbReference type="Proteomes" id="UP000703893">
    <property type="component" value="Unassembled WGS sequence"/>
</dbReference>
<protein>
    <recommendedName>
        <fullName evidence="4">Cbb3-type cytochrome c oxidase subunit I</fullName>
    </recommendedName>
</protein>
<dbReference type="SUPFAM" id="SSF81442">
    <property type="entry name" value="Cytochrome c oxidase subunit I-like"/>
    <property type="match status" value="1"/>
</dbReference>
<keyword evidence="1" id="KW-1133">Transmembrane helix</keyword>
<feature type="non-terminal residue" evidence="2">
    <location>
        <position position="214"/>
    </location>
</feature>